<dbReference type="PANTHER" id="PTHR31640">
    <property type="entry name" value="TRANSMEMBRANE PROTEIN KIAA1109"/>
    <property type="match status" value="1"/>
</dbReference>
<dbReference type="Gene3D" id="3.90.180.10">
    <property type="entry name" value="Medium-chain alcohol dehydrogenases, catalytic domain"/>
    <property type="match status" value="1"/>
</dbReference>
<evidence type="ECO:0000313" key="7">
    <source>
        <dbReference type="Proteomes" id="UP000078540"/>
    </source>
</evidence>
<feature type="compositionally biased region" description="Polar residues" evidence="3">
    <location>
        <begin position="1272"/>
        <end position="1284"/>
    </location>
</feature>
<accession>A0A195BC75</accession>
<feature type="region of interest" description="Disordered" evidence="3">
    <location>
        <begin position="2313"/>
        <end position="2337"/>
    </location>
</feature>
<feature type="compositionally biased region" description="Basic and acidic residues" evidence="3">
    <location>
        <begin position="1254"/>
        <end position="1271"/>
    </location>
</feature>
<evidence type="ECO:0000256" key="3">
    <source>
        <dbReference type="SAM" id="MobiDB-lite"/>
    </source>
</evidence>
<dbReference type="InterPro" id="IPR036291">
    <property type="entry name" value="NAD(P)-bd_dom_sf"/>
</dbReference>
<dbReference type="Pfam" id="PF25039">
    <property type="entry name" value="BLTP1_M"/>
    <property type="match status" value="2"/>
</dbReference>
<comment type="similarity">
    <text evidence="2">Belongs to the zinc-containing alcohol dehydrogenase family.</text>
</comment>
<dbReference type="GO" id="GO:0016491">
    <property type="term" value="F:oxidoreductase activity"/>
    <property type="evidence" value="ECO:0007669"/>
    <property type="project" value="UniProtKB-KW"/>
</dbReference>
<keyword evidence="7" id="KW-1185">Reference proteome</keyword>
<feature type="region of interest" description="Disordered" evidence="3">
    <location>
        <begin position="1250"/>
        <end position="1300"/>
    </location>
</feature>
<dbReference type="InterPro" id="IPR002328">
    <property type="entry name" value="ADH_Zn_CS"/>
</dbReference>
<keyword evidence="4" id="KW-0472">Membrane</keyword>
<dbReference type="GO" id="GO:0008270">
    <property type="term" value="F:zinc ion binding"/>
    <property type="evidence" value="ECO:0007669"/>
    <property type="project" value="InterPro"/>
</dbReference>
<feature type="compositionally biased region" description="Low complexity" evidence="3">
    <location>
        <begin position="4744"/>
        <end position="4754"/>
    </location>
</feature>
<feature type="region of interest" description="Disordered" evidence="3">
    <location>
        <begin position="3733"/>
        <end position="3754"/>
    </location>
</feature>
<feature type="region of interest" description="Disordered" evidence="3">
    <location>
        <begin position="2395"/>
        <end position="2439"/>
    </location>
</feature>
<name>A0A195BC75_9HYME</name>
<dbReference type="EMBL" id="KQ976519">
    <property type="protein sequence ID" value="KYM82166.1"/>
    <property type="molecule type" value="Genomic_DNA"/>
</dbReference>
<feature type="compositionally biased region" description="Polar residues" evidence="3">
    <location>
        <begin position="2395"/>
        <end position="2409"/>
    </location>
</feature>
<dbReference type="SMART" id="SM01220">
    <property type="entry name" value="FSA_C"/>
    <property type="match status" value="1"/>
</dbReference>
<dbReference type="InterPro" id="IPR011032">
    <property type="entry name" value="GroES-like_sf"/>
</dbReference>
<evidence type="ECO:0000256" key="1">
    <source>
        <dbReference type="ARBA" id="ARBA00023002"/>
    </source>
</evidence>
<comment type="cofactor">
    <cofactor evidence="2">
        <name>Zn(2+)</name>
        <dbReference type="ChEBI" id="CHEBI:29105"/>
    </cofactor>
</comment>
<keyword evidence="2" id="KW-0479">Metal-binding</keyword>
<dbReference type="Pfam" id="PF20413">
    <property type="entry name" value="BLTP1_N"/>
    <property type="match status" value="1"/>
</dbReference>
<dbReference type="Proteomes" id="UP000078540">
    <property type="component" value="Unassembled WGS sequence"/>
</dbReference>
<feature type="transmembrane region" description="Helical" evidence="4">
    <location>
        <begin position="39"/>
        <end position="59"/>
    </location>
</feature>
<dbReference type="InterPro" id="IPR013149">
    <property type="entry name" value="ADH-like_C"/>
</dbReference>
<dbReference type="InterPro" id="IPR047104">
    <property type="entry name" value="BLTP1_N"/>
</dbReference>
<reference evidence="6 7" key="1">
    <citation type="submission" date="2015-09" db="EMBL/GenBank/DDBJ databases">
        <title>Atta colombica WGS genome.</title>
        <authorList>
            <person name="Nygaard S."/>
            <person name="Hu H."/>
            <person name="Boomsma J."/>
            <person name="Zhang G."/>
        </authorList>
    </citation>
    <scope>NUCLEOTIDE SEQUENCE [LARGE SCALE GENOMIC DNA]</scope>
    <source>
        <strain evidence="6">Treedump-2</strain>
        <tissue evidence="6">Whole body</tissue>
    </source>
</reference>
<dbReference type="InterPro" id="IPR056741">
    <property type="entry name" value="BLTP1_M"/>
</dbReference>
<feature type="region of interest" description="Disordered" evidence="3">
    <location>
        <begin position="3579"/>
        <end position="3601"/>
    </location>
</feature>
<feature type="region of interest" description="Disordered" evidence="3">
    <location>
        <begin position="3894"/>
        <end position="3926"/>
    </location>
</feature>
<dbReference type="GO" id="GO:0048488">
    <property type="term" value="P:synaptic vesicle endocytosis"/>
    <property type="evidence" value="ECO:0007669"/>
    <property type="project" value="TreeGrafter"/>
</dbReference>
<dbReference type="SUPFAM" id="SSF51735">
    <property type="entry name" value="NAD(P)-binding Rossmann-fold domains"/>
    <property type="match status" value="1"/>
</dbReference>
<evidence type="ECO:0000313" key="6">
    <source>
        <dbReference type="EMBL" id="KYM82166.1"/>
    </source>
</evidence>
<dbReference type="SUPFAM" id="SSF50129">
    <property type="entry name" value="GroES-like"/>
    <property type="match status" value="1"/>
</dbReference>
<organism evidence="6 7">
    <name type="scientific">Atta colombica</name>
    <dbReference type="NCBI Taxonomy" id="520822"/>
    <lineage>
        <taxon>Eukaryota</taxon>
        <taxon>Metazoa</taxon>
        <taxon>Ecdysozoa</taxon>
        <taxon>Arthropoda</taxon>
        <taxon>Hexapoda</taxon>
        <taxon>Insecta</taxon>
        <taxon>Pterygota</taxon>
        <taxon>Neoptera</taxon>
        <taxon>Endopterygota</taxon>
        <taxon>Hymenoptera</taxon>
        <taxon>Apocrita</taxon>
        <taxon>Aculeata</taxon>
        <taxon>Formicoidea</taxon>
        <taxon>Formicidae</taxon>
        <taxon>Myrmicinae</taxon>
        <taxon>Atta</taxon>
    </lineage>
</organism>
<gene>
    <name evidence="6" type="ORF">ALC53_07414</name>
</gene>
<dbReference type="Pfam" id="PF00107">
    <property type="entry name" value="ADH_zinc_N"/>
    <property type="match status" value="1"/>
</dbReference>
<feature type="region of interest" description="Disordered" evidence="3">
    <location>
        <begin position="4543"/>
        <end position="4567"/>
    </location>
</feature>
<keyword evidence="1" id="KW-0560">Oxidoreductase</keyword>
<feature type="compositionally biased region" description="Polar residues" evidence="3">
    <location>
        <begin position="2418"/>
        <end position="2439"/>
    </location>
</feature>
<dbReference type="PROSITE" id="PS00059">
    <property type="entry name" value="ADH_ZINC"/>
    <property type="match status" value="1"/>
</dbReference>
<dbReference type="GO" id="GO:0098793">
    <property type="term" value="C:presynapse"/>
    <property type="evidence" value="ECO:0007669"/>
    <property type="project" value="GOC"/>
</dbReference>
<dbReference type="PANTHER" id="PTHR31640:SF1">
    <property type="entry name" value="BRIDGE-LIKE LIPID TRANSFER PROTEIN FAMILY MEMBER 1"/>
    <property type="match status" value="1"/>
</dbReference>
<dbReference type="Gene3D" id="3.40.50.720">
    <property type="entry name" value="NAD(P)-binding Rossmann-like Domain"/>
    <property type="match status" value="1"/>
</dbReference>
<proteinExistence type="inferred from homology"/>
<evidence type="ECO:0000256" key="4">
    <source>
        <dbReference type="SAM" id="Phobius"/>
    </source>
</evidence>
<sequence>MEENELYNATVSSFFGIESAFWNYSDHVILDDLKMDSNFIWLLCSLVSAISWIVYIAYYNSRVAGYILTKLLNRFVIRDGYVKVGSVILSALSGKIMFRDIVYITTDYSFRIQDGWLIFRWWRSYVPKDVSDLSHSDTRLSVMLNGFELHVYNRCQLYAQLEKSFGLIPQMFADEECHNINSDDLDGESINNAANEIRHSQINAMDVSRHVDNIRKKEAHVIARTWRDLIPVIKLDICTGRLVFGNRLVPTTLSITVEEAHFVYSTKPAASRHDHFMHFTKCKAENFKVILAPSPKYTGMVDDPPRYMGEGFVVLSSNNMEVYYYMDEPGVVPEHPEMIQLVNGDMVEAMPPIWGIDIKCGKGTDFSYGPWADRQRENLFKFFFPNDYQPMKITKLPKPGDKRQVQSFDIRLSTLNEATIDILFSKNRETNAVHVNVGPGSYLEITMPWIVLQDGYTTKITGQLLHLEATTSLQYRSLVESETLEFGVKCHYPLKWNDHQEWTLNLTGCKATANLVYSHKDFFQDMINDWASKARPDILHFVPYTWKFSLLLKEFELITLCNEYNWIDCSSQNQENAHIAFCGELFDLSFDLPFVDFLPVTIPLRFWIQGESVDLLFYLPEVNTNRIILLALDKNAKIMTRDGSHKHLHELNRGKKWRNFCQKESGWVDCWSVPIVALSINYTYHLCPPLGPTPQANITTPEKEEILLSPMRIPKCRKSPGLQWARNGAQKFDPQSIAPDKVSVELEIGPSILILYGSLLKNFMHLKENLFGDYQMFTDMQQSRNSSTSVNAERNKDKDIQNSSIEVSMEDEEIKSKPFDPRNYRPLEVTVGVTMHDIQAHLIKNCNENDPSCPVILLERFGFEMRKGYKETQLQLLLSPAIALVTDNVSRSNKEHHLNRGHLMLSALQIRGHAMFSNEGRSLDQETLEYAWLIEVQLGKLSGKITSPQLHHFVTSLETFLLMAKNTENSLRPPNLPFHCHHGLAPLQCPESDVDKHYRCPSSEDIKYRMTRLSIDAVDLYLQEVGTAIQFWISPIRIASCNLHGHQVKSGVTAVLPTISIRQFVSAADYFANTSNTNTTGSGRSHNNASSRMSGDGSDIWLEVGSISLGPVVLEAAISLPTPEHNLHLVQNKYLKMHDDVTKRLWFLWPQESGIKATKCGCIGGCVFFGNNRNGPKFFKPSYHDLQDGINIAAYRIHEPGKEKGFGQSILHDGQLVFHTPPYSLQDISLQDVCYSMTGLKVTLSQDGPQTLKKSIERPRSVTDHNKEENNSTKLNVASASPLISSGDRKSGPNTKDVPYSRLIDASPVAQLPQKLDSDSKLNAERSKSILSVPEIETAPKSSVSDSKLAVDYFTATENVEILESNSPQSLPTVPTEFNLSTSIRSTTKDSEGINVSDSHHSLYARTNSEERLKQEVQRTVSMSSENHSEAFYSADEDMSHGLSGSRTSSLRQSIVGSGCVLNRNDSIKKKFSSDLSIVESSANVNISVADKAHTLERAKTQILNTKKSPRINRNTSFQNEVDQTENCGLQDSSDSHSVSSTSFISAVSSQEDVTLVNLHMQVNKPIVDSPLLMSSYVSHLTQVRCSNWNQSSLPSGGDAFTTPIFQRAEDGRLVYVGGRYIPKLETVTEGFTSLKMITRSDGSPVASSSNKTPTHPYLWDDTSLNQTEGEDNAMHNEEELLAILHETGLRTTVIVKFKGDVDIMLSPMVLESLQRFIDSIIPTLASLHPLTILNHLHNECISKVEDANILKQDQSLSYWSQVQTSSKRSTAERNLKNGQGDDKCKIALQTNVYEESITTQIQGSIILPKLNLTLLQASVVEEIISFSALENIRDLTCVSLFAICLDDVTARFYLGKQAREIVQTFHKPAALPNQKKVNKISKAFLSGHQTTAVVADVGGETVYIETSEKQQEEIIVTLNIGKTHSQLRRLRNESSILKDAVITAIPAHYSKKQTGPPQATEEFTMGCGEDRLGFIMFECGFEGIKLKIVKRSQFEKGENGDNDKKNEAEIFCTDSVKSQDELDNNTAASTATAAETEVKPTNASAGTQMNMSATCTSLTSKVANGNTVSCVIELKTVWFNFAAPPRTPITRKIDYTRLDWNLLSTASPAINAWMNPSNKFAIRIVYMVRTMYRRSTAIVACLMAEALDVQGIHMPLKSRYGRLTPLAKTLQEDPSCQLCSILQNYVFLSEIINIEANLKESDLPLLSTLRQGVIVLSRQWKNVLYTPLLLEHNYKTKHVKPLNVTFAVSDPDEENLLTDGEGSAGDVDDQEVTDECAMLIHTDHMHKHTHIKGGQDKTSGMCGDGLMVPVSSPRGKDTTPITTPVPGPDSFSSPSPPIALSKRGKTLQPTQVPASTRASIVFPLLTSGGLFSQTREQTNNISYGTLKEEKTPQIHISHSHQLGSNPSIYSGGLGHGSQHSTGSLDQVTSPTSHSTKPINTGEDLYSWMAKQQEFIKDNDKGNLKGNWVFRTEQKSTKDSKINTMTTDDTEDSDIQSGAFLYPMKDSLRLLDAHLIFEPLLSSLSVMPQQMLSVIGSGNVNNISSLDSLGSNLSLVGSMDTMRIDIVVSEFGKITDKKKNNKCQARKGTNSKFHLDIPPETPAFLCERIGVDIDIKKMADMTVDDMIQKQNVLYISRGQLKKHTSTVVNISLNIRYISQQVNMPLLRLLHQISNMYQNVKETQMELKEQQPEGKRNTNIIVNDNVAKNGSSSTSDLQEQFLTGSKKIEAPLLRSSFEPNQSKALPGATVRSRPQSFAQKLRSTGKSVKGYINLSEGVITPSFGASPSGSGLDKFTDTCKDSAHLTPRCWKTIYYLLDLYATRPETKTITHRFSISADVAEHYKSGRKYEILNETKDVDIEKGLNAENSSTPIPPARELNIVTGERTRLIIFGVARIHRTRLLATLSGLKLEAEITSLHSSLTCRKKSRPASLECSMTGQIGRTMIVLLEGVAPNQQTVVKVTVGKSQALYSSITRRQKDKNSGLLTVGAVNIDIPQHPVALHGMMTRGSKQLSSTLQELRVTRTSSRMSRGQQQDDVDAVSGSPHHYAPAPSIGVEKPQAVSGLLEPIVMQFHIILQSLSITAALLPSLQAQYKMDQVNSSGITGSKAKFTIDLPHHNLSFTTKLQVTEANLPSEASIELPKVHVLAEYVQDGSSNLNDTKLADGVVLRQGSYLSATADIGVFEHSLTTDLLNHLVFVQKVFMKEVNEVVQKVYGGEKPVPLWLEDDESSSSTLKRILFSLIIRIKRIQLTATTPTNSAVRLETGAVEFQLSNRVQNVSGATQPNPYMKLFGKAQVDINLSLGQLLKNVLFEEAEPEFQQFAFFNTRIGLRNAFQEEMAQEEDKEVVLITLKRPLIYIQPIAIDKAILVWLNYKNAYEYWNEKRSNLNKEVLTATQQVFEKVPFGQLTSQLSAPHLGTLFLQLTVDDMGICVPLNPLPPNNWRLNRGLYDGESRGAVVVTLENTSISACSSGSLVSKGRFVGLCLRFAEDFETSLDDWKPDMTDSNIMNLCVVSEGTYEVCSRTIAQKQDKSDNAKWILNVQWQMEGVDIHLDVNVGQQLSALGHTLTMLTGSEEEDDIHVPADYDSDDGDQPENSTSQESILMKKSKNWTDSLPAFIFDPTLDAKKRSQLIEKEMNEQAKIINDLRSLGASHGTIEQEMKRLHELEAMVFKDFRRDMIQKLRRQSVKASGIKGKLGLGSKPNTYRSRSFIVPSPTPEHHLESPEDMNTEINSANSASYESSPRSGPSRSASLRVRGLSGPRVTFSDTRTMCRQSSLPSASSDLSLPEGELEWPETIEIEGERVELRKKNRDISCTSSYDSMEGNAPLLDSFGKEQASSTSSPFITQKTQEPNIDFELDVKVLINSGKCVLHTKDPGKEDEIKLLSRMKKERSCSGGTFEFQPGSPSSSRKHLNNKEKPSTTSTSRLKYLQHASVPLVDLTIFHIPGLDVKVHYESKTLPEESLSPRISAENNLLSPITVFRKSSTKKASLFAWMTLQSIPEETIISPHILEFLEQTLEPIPSKNNFQSNVQTNAGFLLENTENTSWAATAANSNYVYASFPVDVIVYFHMQPSTFRFSSLPVSRVECMLQLPSLDIVFSSKRAEEELIEFRELKSQTTGKEIGTAIGGLSVTGCLADFSVYIFHPYGGGKKTGLKEAQWSPLSDSERKDSLSINVEFVKFHLSRSRKLNFQSEQLKKLSDTSRAVIRFSTIIDIGSASFKYDMRRLTEILAFPKAWYRRSIVRRLFLGDLSSGTAYSEGDGSPSLNQEEAVMGSSLLKHYDRHDSLSKSASEKSPILNREKLKLTLENDMPRPTRLKDIGRGWSFTTDKQVSSEVKLREAAWETLVLFAVNFTRLNVHMNMGNVMGNVSWMTKDFRSDGRLSIGSTGHKNLYIGIGLGGSSLDAKGGIVGGTIELSRIDTYIHIREEPGIEPDHTVGLKLFALELRLDYMGTSVLMSRVSSLDVTLRDEWKINRSSSGDAFMPTRRPAIIFMHGDLGWDQLQVMISKSTTADLLKMFYKLDEFFSQQFKSSKRVFSSLQTKHQRMSNSSIKKRQQKKKSAVDGGPWSLNQTAISDARHHRHWQRVLTQVAGLQLGSLRFSLPSTGTVLGGTMELHGCNISLACFHGINFKSKSWALFSLKEPCISFATEAQEIPSVETPTSYDVHVVQTLTISLGHQQEQHARHHSMATVCRLSRSVLFPPQFKSLQEWFHYAFASSEIDAVDRFPCVERDRVESTSDGSNVSRGRSTSSTSGKLQEHSHTREVIFALPSLQLHLKTEHLQTARTPDVIGLPKHILYSEKPLVECSFITEFEDHIFVTVDAEAFFFLHDLITSYVKEKERVESTFKTILNLNLIYLEKKYFYSYKISYINGSFPCKEDGPLILGHEFVGTIDEVGSEVTVFKIGQRVAIDPNNGCNKCDHCHNANYHYCAYGGINNTIGIFKDGGWATHALVPETQIKFILIAFNLKIYLIPDEIEMHQAVLTEPLSCMAHGWDRINPVNVGNKVLIMGAGIIGLLWACLLHLHGLRKTVTISEPQQKRRELASNLDLDYKVKNPTELKEEFDLAVDCCGNAPAMEKAMSFLGHGGRLCVFGVANPKAKLSIEPFQVYKKELSIIGVIVNPYSFCKGLALVQAMSEQYLNYNKLGIKIFSLYQYKEALDALKKGDISKAVFKL</sequence>
<dbReference type="Pfam" id="PF25040">
    <property type="entry name" value="BLTP1_C"/>
    <property type="match status" value="4"/>
</dbReference>
<keyword evidence="2" id="KW-0862">Zinc</keyword>
<dbReference type="InterPro" id="IPR056742">
    <property type="entry name" value="BLTP1_C"/>
</dbReference>
<keyword evidence="4" id="KW-0812">Transmembrane</keyword>
<evidence type="ECO:0000259" key="5">
    <source>
        <dbReference type="SMART" id="SM01220"/>
    </source>
</evidence>
<dbReference type="InterPro" id="IPR033616">
    <property type="entry name" value="BLTP1"/>
</dbReference>
<keyword evidence="4" id="KW-1133">Transmembrane helix</keyword>
<dbReference type="STRING" id="520822.A0A195BC75"/>
<feature type="compositionally biased region" description="Polar residues" evidence="3">
    <location>
        <begin position="3023"/>
        <end position="3034"/>
    </location>
</feature>
<feature type="region of interest" description="Disordered" evidence="3">
    <location>
        <begin position="3023"/>
        <end position="3053"/>
    </location>
</feature>
<feature type="region of interest" description="Disordered" evidence="3">
    <location>
        <begin position="4736"/>
        <end position="4759"/>
    </location>
</feature>
<feature type="transmembrane region" description="Helical" evidence="4">
    <location>
        <begin position="80"/>
        <end position="98"/>
    </location>
</feature>
<dbReference type="InterPro" id="IPR013154">
    <property type="entry name" value="ADH-like_N"/>
</dbReference>
<protein>
    <recommendedName>
        <fullName evidence="5">Bridge-like lipid transfer protein family member 1 C-terminal domain-containing protein</fullName>
    </recommendedName>
</protein>
<dbReference type="Pfam" id="PF08240">
    <property type="entry name" value="ADH_N"/>
    <property type="match status" value="1"/>
</dbReference>
<feature type="domain" description="Bridge-like lipid transfer protein family member 1 C-terminal" evidence="5">
    <location>
        <begin position="4328"/>
        <end position="5024"/>
    </location>
</feature>
<feature type="compositionally biased region" description="Low complexity" evidence="3">
    <location>
        <begin position="3736"/>
        <end position="3752"/>
    </location>
</feature>
<evidence type="ECO:0000256" key="2">
    <source>
        <dbReference type="RuleBase" id="RU361277"/>
    </source>
</evidence>